<organism evidence="8">
    <name type="scientific">freshwater metagenome</name>
    <dbReference type="NCBI Taxonomy" id="449393"/>
    <lineage>
        <taxon>unclassified sequences</taxon>
        <taxon>metagenomes</taxon>
        <taxon>ecological metagenomes</taxon>
    </lineage>
</organism>
<evidence type="ECO:0000256" key="3">
    <source>
        <dbReference type="ARBA" id="ARBA00022989"/>
    </source>
</evidence>
<feature type="transmembrane region" description="Helical" evidence="5">
    <location>
        <begin position="204"/>
        <end position="221"/>
    </location>
</feature>
<feature type="transmembrane region" description="Helical" evidence="5">
    <location>
        <begin position="227"/>
        <end position="246"/>
    </location>
</feature>
<keyword evidence="4 5" id="KW-0472">Membrane</keyword>
<keyword evidence="3 5" id="KW-1133">Transmembrane helix</keyword>
<gene>
    <name evidence="7" type="ORF">UFOPK3037_00436</name>
    <name evidence="8" type="ORF">UFOPK3278_00673</name>
</gene>
<dbReference type="InterPro" id="IPR036259">
    <property type="entry name" value="MFS_trans_sf"/>
</dbReference>
<feature type="transmembrane region" description="Helical" evidence="5">
    <location>
        <begin position="434"/>
        <end position="452"/>
    </location>
</feature>
<feature type="transmembrane region" description="Helical" evidence="5">
    <location>
        <begin position="258"/>
        <end position="278"/>
    </location>
</feature>
<dbReference type="GO" id="GO:0022857">
    <property type="term" value="F:transmembrane transporter activity"/>
    <property type="evidence" value="ECO:0007669"/>
    <property type="project" value="InterPro"/>
</dbReference>
<feature type="transmembrane region" description="Helical" evidence="5">
    <location>
        <begin position="355"/>
        <end position="383"/>
    </location>
</feature>
<feature type="transmembrane region" description="Helical" evidence="5">
    <location>
        <begin position="48"/>
        <end position="69"/>
    </location>
</feature>
<evidence type="ECO:0000313" key="8">
    <source>
        <dbReference type="EMBL" id="CAB4847767.1"/>
    </source>
</evidence>
<keyword evidence="2 5" id="KW-0812">Transmembrane</keyword>
<dbReference type="EMBL" id="CAFBIX010000021">
    <property type="protein sequence ID" value="CAB4847767.1"/>
    <property type="molecule type" value="Genomic_DNA"/>
</dbReference>
<accession>A0A6J7BPV9</accession>
<protein>
    <submittedName>
        <fullName evidence="8">Unannotated protein</fullName>
    </submittedName>
</protein>
<evidence type="ECO:0000256" key="5">
    <source>
        <dbReference type="SAM" id="Phobius"/>
    </source>
</evidence>
<dbReference type="PANTHER" id="PTHR23501:SF154">
    <property type="entry name" value="MULTIDRUG-EFFLUX TRANSPORTER RV1634-RELATED"/>
    <property type="match status" value="1"/>
</dbReference>
<dbReference type="Gene3D" id="1.20.1250.20">
    <property type="entry name" value="MFS general substrate transporter like domains"/>
    <property type="match status" value="2"/>
</dbReference>
<evidence type="ECO:0000256" key="2">
    <source>
        <dbReference type="ARBA" id="ARBA00022692"/>
    </source>
</evidence>
<dbReference type="GO" id="GO:0005886">
    <property type="term" value="C:plasma membrane"/>
    <property type="evidence" value="ECO:0007669"/>
    <property type="project" value="TreeGrafter"/>
</dbReference>
<sequence>MTRSPWSPQFRRLSAGIVSLVAVFGFEGIAVSAVMPVAAADLNAISNYAVAFTSFTMASLLGMTFAGLWADHIGVKKIVTLAIFTLGIGSLIAGFAPNLLVLTIGRSVQGFALGIDLVSMYVVIGRMYPEALRPKALGMLAAAWVVPGLIGPGLAGLMVELYSWRMTFWIVPFLLILPSLILLSQLEKLQSIASLPRADSKKQVIAVLVAVASLAAFQFSTSKVGNWSPVIVAALIAASLIATGWTTRFLMPAGYLRIAVGIPAIIGMRGVISAGYFAAEVYVPLALQEIRSVSVAISGAVLTVSAVTWFGGSWLQGSHRLNLSRERILLFGSLLISVGIFLTPIAVFAPSDTTFASLAASLTCGAAAFGMGICFPTLGGMMLDKSPEADHARHSASLQMSDSFGTILITSITGAVLGLATLKHTLSSQTFVEMWLICGVSSLFALLFIPQIQGKRTYRV</sequence>
<reference evidence="8" key="1">
    <citation type="submission" date="2020-05" db="EMBL/GenBank/DDBJ databases">
        <authorList>
            <person name="Chiriac C."/>
            <person name="Salcher M."/>
            <person name="Ghai R."/>
            <person name="Kavagutti S V."/>
        </authorList>
    </citation>
    <scope>NUCLEOTIDE SEQUENCE</scope>
</reference>
<dbReference type="SUPFAM" id="SSF103473">
    <property type="entry name" value="MFS general substrate transporter"/>
    <property type="match status" value="1"/>
</dbReference>
<evidence type="ECO:0000313" key="7">
    <source>
        <dbReference type="EMBL" id="CAB4798091.1"/>
    </source>
</evidence>
<dbReference type="EMBL" id="CAFAAO010000004">
    <property type="protein sequence ID" value="CAB4798091.1"/>
    <property type="molecule type" value="Genomic_DNA"/>
</dbReference>
<evidence type="ECO:0000259" key="6">
    <source>
        <dbReference type="PROSITE" id="PS50850"/>
    </source>
</evidence>
<proteinExistence type="predicted"/>
<comment type="subcellular location">
    <subcellularLocation>
        <location evidence="1">Membrane</location>
        <topology evidence="1">Multi-pass membrane protein</topology>
    </subcellularLocation>
</comment>
<name>A0A6J7BPV9_9ZZZZ</name>
<dbReference type="PROSITE" id="PS50850">
    <property type="entry name" value="MFS"/>
    <property type="match status" value="1"/>
</dbReference>
<dbReference type="InterPro" id="IPR020846">
    <property type="entry name" value="MFS_dom"/>
</dbReference>
<feature type="transmembrane region" description="Helical" evidence="5">
    <location>
        <begin position="164"/>
        <end position="183"/>
    </location>
</feature>
<evidence type="ECO:0000256" key="1">
    <source>
        <dbReference type="ARBA" id="ARBA00004141"/>
    </source>
</evidence>
<evidence type="ECO:0000256" key="4">
    <source>
        <dbReference type="ARBA" id="ARBA00023136"/>
    </source>
</evidence>
<feature type="transmembrane region" description="Helical" evidence="5">
    <location>
        <begin position="107"/>
        <end position="124"/>
    </location>
</feature>
<feature type="transmembrane region" description="Helical" evidence="5">
    <location>
        <begin position="404"/>
        <end position="422"/>
    </location>
</feature>
<dbReference type="AlphaFoldDB" id="A0A6J7BPV9"/>
<dbReference type="InterPro" id="IPR011701">
    <property type="entry name" value="MFS"/>
</dbReference>
<feature type="transmembrane region" description="Helical" evidence="5">
    <location>
        <begin position="290"/>
        <end position="316"/>
    </location>
</feature>
<feature type="transmembrane region" description="Helical" evidence="5">
    <location>
        <begin position="136"/>
        <end position="158"/>
    </location>
</feature>
<feature type="transmembrane region" description="Helical" evidence="5">
    <location>
        <begin position="81"/>
        <end position="101"/>
    </location>
</feature>
<dbReference type="Pfam" id="PF07690">
    <property type="entry name" value="MFS_1"/>
    <property type="match status" value="1"/>
</dbReference>
<feature type="domain" description="Major facilitator superfamily (MFS) profile" evidence="6">
    <location>
        <begin position="13"/>
        <end position="453"/>
    </location>
</feature>
<dbReference type="PANTHER" id="PTHR23501">
    <property type="entry name" value="MAJOR FACILITATOR SUPERFAMILY"/>
    <property type="match status" value="1"/>
</dbReference>
<feature type="transmembrane region" description="Helical" evidence="5">
    <location>
        <begin position="328"/>
        <end position="349"/>
    </location>
</feature>